<feature type="repeat" description="ANK" evidence="3">
    <location>
        <begin position="291"/>
        <end position="323"/>
    </location>
</feature>
<dbReference type="SMART" id="SM00248">
    <property type="entry name" value="ANK"/>
    <property type="match status" value="9"/>
</dbReference>
<accession>A0A8S3VHX0</accession>
<dbReference type="PANTHER" id="PTHR24123:SF33">
    <property type="entry name" value="PROTEIN HOS4"/>
    <property type="match status" value="1"/>
</dbReference>
<evidence type="ECO:0008006" key="6">
    <source>
        <dbReference type="Google" id="ProtNLM"/>
    </source>
</evidence>
<dbReference type="PROSITE" id="PS50088">
    <property type="entry name" value="ANK_REPEAT"/>
    <property type="match status" value="6"/>
</dbReference>
<gene>
    <name evidence="4" type="ORF">MEDL_68095</name>
</gene>
<dbReference type="InterPro" id="IPR036770">
    <property type="entry name" value="Ankyrin_rpt-contain_sf"/>
</dbReference>
<keyword evidence="1" id="KW-0677">Repeat</keyword>
<evidence type="ECO:0000313" key="4">
    <source>
        <dbReference type="EMBL" id="CAG2256811.1"/>
    </source>
</evidence>
<dbReference type="PROSITE" id="PS50297">
    <property type="entry name" value="ANK_REP_REGION"/>
    <property type="match status" value="4"/>
</dbReference>
<reference evidence="4" key="1">
    <citation type="submission" date="2021-03" db="EMBL/GenBank/DDBJ databases">
        <authorList>
            <person name="Bekaert M."/>
        </authorList>
    </citation>
    <scope>NUCLEOTIDE SEQUENCE</scope>
</reference>
<dbReference type="Pfam" id="PF12796">
    <property type="entry name" value="Ank_2"/>
    <property type="match status" value="4"/>
</dbReference>
<dbReference type="InterPro" id="IPR051165">
    <property type="entry name" value="Multifunctional_ANK_Repeat"/>
</dbReference>
<keyword evidence="5" id="KW-1185">Reference proteome</keyword>
<feature type="repeat" description="ANK" evidence="3">
    <location>
        <begin position="1"/>
        <end position="27"/>
    </location>
</feature>
<dbReference type="PRINTS" id="PR01415">
    <property type="entry name" value="ANKYRIN"/>
</dbReference>
<sequence>MLASRCGMHTVAEVLIKNGADVNIVNKRGETALSLACVNDNFRIINVLLNGGAEIDKVNKDGETPLAIACKGNIVSFIMSSIFQSFRASSNVESTDTRLEIIKLLLSRNADVNKPTHDGSTPLMVACKWQKADVVVMLLDKGACIQSKNNLGENALSIACKNGRLKTVEVLLKHASNPNSLNDNECPLSETVTNDSITQDVSRDDFEKIAQCLIDNGAEIDIADIDSWTPLMSACRGGLKNIAEMLIDHGADVNAAANDGLTVLMLACMSGNKNVVDLVIDRNTINEREGRGWSALKYACKLGHTTIVNTLLKHNADVNQHDIEGGLHLCQHVNRVTNK</sequence>
<dbReference type="AlphaFoldDB" id="A0A8S3VHX0"/>
<proteinExistence type="predicted"/>
<keyword evidence="2 3" id="KW-0040">ANK repeat</keyword>
<protein>
    <recommendedName>
        <fullName evidence="6">ANK_REP_REGION domain-containing protein</fullName>
    </recommendedName>
</protein>
<evidence type="ECO:0000313" key="5">
    <source>
        <dbReference type="Proteomes" id="UP000683360"/>
    </source>
</evidence>
<dbReference type="Gene3D" id="1.25.40.20">
    <property type="entry name" value="Ankyrin repeat-containing domain"/>
    <property type="match status" value="4"/>
</dbReference>
<feature type="repeat" description="ANK" evidence="3">
    <location>
        <begin position="226"/>
        <end position="258"/>
    </location>
</feature>
<dbReference type="Proteomes" id="UP000683360">
    <property type="component" value="Unassembled WGS sequence"/>
</dbReference>
<dbReference type="EMBL" id="CAJPWZ010003316">
    <property type="protein sequence ID" value="CAG2256811.1"/>
    <property type="molecule type" value="Genomic_DNA"/>
</dbReference>
<evidence type="ECO:0000256" key="3">
    <source>
        <dbReference type="PROSITE-ProRule" id="PRU00023"/>
    </source>
</evidence>
<dbReference type="OrthoDB" id="7464126at2759"/>
<dbReference type="SUPFAM" id="SSF48403">
    <property type="entry name" value="Ankyrin repeat"/>
    <property type="match status" value="1"/>
</dbReference>
<name>A0A8S3VHX0_MYTED</name>
<dbReference type="PANTHER" id="PTHR24123">
    <property type="entry name" value="ANKYRIN REPEAT-CONTAINING"/>
    <property type="match status" value="1"/>
</dbReference>
<evidence type="ECO:0000256" key="1">
    <source>
        <dbReference type="ARBA" id="ARBA00022737"/>
    </source>
</evidence>
<feature type="repeat" description="ANK" evidence="3">
    <location>
        <begin position="118"/>
        <end position="150"/>
    </location>
</feature>
<feature type="repeat" description="ANK" evidence="3">
    <location>
        <begin position="28"/>
        <end position="60"/>
    </location>
</feature>
<organism evidence="4 5">
    <name type="scientific">Mytilus edulis</name>
    <name type="common">Blue mussel</name>
    <dbReference type="NCBI Taxonomy" id="6550"/>
    <lineage>
        <taxon>Eukaryota</taxon>
        <taxon>Metazoa</taxon>
        <taxon>Spiralia</taxon>
        <taxon>Lophotrochozoa</taxon>
        <taxon>Mollusca</taxon>
        <taxon>Bivalvia</taxon>
        <taxon>Autobranchia</taxon>
        <taxon>Pteriomorphia</taxon>
        <taxon>Mytilida</taxon>
        <taxon>Mytiloidea</taxon>
        <taxon>Mytilidae</taxon>
        <taxon>Mytilinae</taxon>
        <taxon>Mytilus</taxon>
    </lineage>
</organism>
<dbReference type="InterPro" id="IPR002110">
    <property type="entry name" value="Ankyrin_rpt"/>
</dbReference>
<feature type="repeat" description="ANK" evidence="3">
    <location>
        <begin position="151"/>
        <end position="183"/>
    </location>
</feature>
<comment type="caution">
    <text evidence="4">The sequence shown here is derived from an EMBL/GenBank/DDBJ whole genome shotgun (WGS) entry which is preliminary data.</text>
</comment>
<evidence type="ECO:0000256" key="2">
    <source>
        <dbReference type="ARBA" id="ARBA00023043"/>
    </source>
</evidence>